<protein>
    <submittedName>
        <fullName evidence="2">Uncharacterized protein</fullName>
    </submittedName>
</protein>
<dbReference type="EMBL" id="JAGFBR010000002">
    <property type="protein sequence ID" value="KAH0469656.1"/>
    <property type="molecule type" value="Genomic_DNA"/>
</dbReference>
<proteinExistence type="predicted"/>
<dbReference type="AlphaFoldDB" id="A0AAV7HLX5"/>
<reference evidence="2 3" key="1">
    <citation type="journal article" date="2021" name="Hortic Res">
        <title>Chromosome-scale assembly of the Dendrobium chrysotoxum genome enhances the understanding of orchid evolution.</title>
        <authorList>
            <person name="Zhang Y."/>
            <person name="Zhang G.Q."/>
            <person name="Zhang D."/>
            <person name="Liu X.D."/>
            <person name="Xu X.Y."/>
            <person name="Sun W.H."/>
            <person name="Yu X."/>
            <person name="Zhu X."/>
            <person name="Wang Z.W."/>
            <person name="Zhao X."/>
            <person name="Zhong W.Y."/>
            <person name="Chen H."/>
            <person name="Yin W.L."/>
            <person name="Huang T."/>
            <person name="Niu S.C."/>
            <person name="Liu Z.J."/>
        </authorList>
    </citation>
    <scope>NUCLEOTIDE SEQUENCE [LARGE SCALE GENOMIC DNA]</scope>
    <source>
        <strain evidence="2">Lindl</strain>
    </source>
</reference>
<comment type="caution">
    <text evidence="2">The sequence shown here is derived from an EMBL/GenBank/DDBJ whole genome shotgun (WGS) entry which is preliminary data.</text>
</comment>
<dbReference type="Proteomes" id="UP000775213">
    <property type="component" value="Unassembled WGS sequence"/>
</dbReference>
<accession>A0AAV7HLX5</accession>
<evidence type="ECO:0000313" key="3">
    <source>
        <dbReference type="Proteomes" id="UP000775213"/>
    </source>
</evidence>
<keyword evidence="3" id="KW-1185">Reference proteome</keyword>
<name>A0AAV7HLX5_DENCH</name>
<keyword evidence="1" id="KW-0732">Signal</keyword>
<evidence type="ECO:0000313" key="2">
    <source>
        <dbReference type="EMBL" id="KAH0469656.1"/>
    </source>
</evidence>
<evidence type="ECO:0000256" key="1">
    <source>
        <dbReference type="SAM" id="SignalP"/>
    </source>
</evidence>
<organism evidence="2 3">
    <name type="scientific">Dendrobium chrysotoxum</name>
    <name type="common">Orchid</name>
    <dbReference type="NCBI Taxonomy" id="161865"/>
    <lineage>
        <taxon>Eukaryota</taxon>
        <taxon>Viridiplantae</taxon>
        <taxon>Streptophyta</taxon>
        <taxon>Embryophyta</taxon>
        <taxon>Tracheophyta</taxon>
        <taxon>Spermatophyta</taxon>
        <taxon>Magnoliopsida</taxon>
        <taxon>Liliopsida</taxon>
        <taxon>Asparagales</taxon>
        <taxon>Orchidaceae</taxon>
        <taxon>Epidendroideae</taxon>
        <taxon>Malaxideae</taxon>
        <taxon>Dendrobiinae</taxon>
        <taxon>Dendrobium</taxon>
    </lineage>
</organism>
<gene>
    <name evidence="2" type="ORF">IEQ34_001214</name>
</gene>
<feature type="chain" id="PRO_5043630696" evidence="1">
    <location>
        <begin position="19"/>
        <end position="167"/>
    </location>
</feature>
<feature type="signal peptide" evidence="1">
    <location>
        <begin position="1"/>
        <end position="18"/>
    </location>
</feature>
<sequence>MIWNHGPAFLAAVSLISSSSIVSLIPQPFVSGRKPANNPAKNIAVPNTPKDRNLLRLPIATITGATAPPSTITSLTTAIAEFLTQVGNNSTLYIITTLHAVQAAKNDANSTAISNHPPPAIKIQTMLQIPLTVVNATIELRLFIHRAIKNAASDDGSSATAFSAVLR</sequence>